<dbReference type="GO" id="GO:0048813">
    <property type="term" value="P:dendrite morphogenesis"/>
    <property type="evidence" value="ECO:0007669"/>
    <property type="project" value="TreeGrafter"/>
</dbReference>
<dbReference type="GO" id="GO:0030425">
    <property type="term" value="C:dendrite"/>
    <property type="evidence" value="ECO:0007669"/>
    <property type="project" value="TreeGrafter"/>
</dbReference>
<dbReference type="GO" id="GO:0003785">
    <property type="term" value="F:actin monomer binding"/>
    <property type="evidence" value="ECO:0007669"/>
    <property type="project" value="TreeGrafter"/>
</dbReference>
<dbReference type="GO" id="GO:0051489">
    <property type="term" value="P:regulation of filopodium assembly"/>
    <property type="evidence" value="ECO:0007669"/>
    <property type="project" value="TreeGrafter"/>
</dbReference>
<protein>
    <recommendedName>
        <fullName evidence="2">Protein Abitram</fullName>
    </recommendedName>
    <alternativeName>
        <fullName evidence="3">Actin-binding transcription modulator</fullName>
    </alternativeName>
</protein>
<name>A0A7F5R5V7_AGRPL</name>
<dbReference type="InterPro" id="IPR011053">
    <property type="entry name" value="Single_hybrid_motif"/>
</dbReference>
<dbReference type="GO" id="GO:0030027">
    <property type="term" value="C:lamellipodium"/>
    <property type="evidence" value="ECO:0007669"/>
    <property type="project" value="TreeGrafter"/>
</dbReference>
<dbReference type="RefSeq" id="XP_025831214.1">
    <property type="nucleotide sequence ID" value="XM_025975429.1"/>
</dbReference>
<dbReference type="PANTHER" id="PTHR13651">
    <property type="entry name" value="PROTEIN ABITRAM"/>
    <property type="match status" value="1"/>
</dbReference>
<dbReference type="GO" id="GO:0032433">
    <property type="term" value="C:filopodium tip"/>
    <property type="evidence" value="ECO:0007669"/>
    <property type="project" value="TreeGrafter"/>
</dbReference>
<evidence type="ECO:0000256" key="1">
    <source>
        <dbReference type="ARBA" id="ARBA00010764"/>
    </source>
</evidence>
<comment type="similarity">
    <text evidence="1">Belongs to the ABITRAM family.</text>
</comment>
<proteinExistence type="inferred from homology"/>
<dbReference type="InterPro" id="IPR039169">
    <property type="entry name" value="Abitram"/>
</dbReference>
<evidence type="ECO:0000256" key="3">
    <source>
        <dbReference type="ARBA" id="ARBA00030463"/>
    </source>
</evidence>
<dbReference type="Gene3D" id="2.40.50.100">
    <property type="match status" value="1"/>
</dbReference>
<dbReference type="InParanoid" id="A0A7F5R5V7"/>
<dbReference type="GeneID" id="108742317"/>
<reference evidence="5" key="1">
    <citation type="submission" date="2025-08" db="UniProtKB">
        <authorList>
            <consortium name="RefSeq"/>
        </authorList>
    </citation>
    <scope>IDENTIFICATION</scope>
    <source>
        <tissue evidence="5">Entire body</tissue>
    </source>
</reference>
<dbReference type="FunCoup" id="A0A7F5R5V7">
    <property type="interactions" value="836"/>
</dbReference>
<organism evidence="4 5">
    <name type="scientific">Agrilus planipennis</name>
    <name type="common">Emerald ash borer</name>
    <name type="synonym">Agrilus marcopoli</name>
    <dbReference type="NCBI Taxonomy" id="224129"/>
    <lineage>
        <taxon>Eukaryota</taxon>
        <taxon>Metazoa</taxon>
        <taxon>Ecdysozoa</taxon>
        <taxon>Arthropoda</taxon>
        <taxon>Hexapoda</taxon>
        <taxon>Insecta</taxon>
        <taxon>Pterygota</taxon>
        <taxon>Neoptera</taxon>
        <taxon>Endopterygota</taxon>
        <taxon>Coleoptera</taxon>
        <taxon>Polyphaga</taxon>
        <taxon>Elateriformia</taxon>
        <taxon>Buprestoidea</taxon>
        <taxon>Buprestidae</taxon>
        <taxon>Agrilinae</taxon>
        <taxon>Agrilus</taxon>
    </lineage>
</organism>
<dbReference type="KEGG" id="apln:108742317"/>
<dbReference type="PANTHER" id="PTHR13651:SF0">
    <property type="entry name" value="PROTEIN ABITRAM"/>
    <property type="match status" value="1"/>
</dbReference>
<dbReference type="InterPro" id="IPR033753">
    <property type="entry name" value="GCV_H/Fam206"/>
</dbReference>
<dbReference type="Pfam" id="PF01597">
    <property type="entry name" value="GCV_H"/>
    <property type="match status" value="1"/>
</dbReference>
<evidence type="ECO:0000256" key="2">
    <source>
        <dbReference type="ARBA" id="ARBA00019325"/>
    </source>
</evidence>
<evidence type="ECO:0000313" key="5">
    <source>
        <dbReference type="RefSeq" id="XP_025831214.1"/>
    </source>
</evidence>
<dbReference type="GO" id="GO:0005634">
    <property type="term" value="C:nucleus"/>
    <property type="evidence" value="ECO:0007669"/>
    <property type="project" value="TreeGrafter"/>
</dbReference>
<dbReference type="OrthoDB" id="48130at2759"/>
<dbReference type="SUPFAM" id="SSF51230">
    <property type="entry name" value="Single hybrid motif"/>
    <property type="match status" value="1"/>
</dbReference>
<sequence>MDFVDIMDSINVTSDEYLSVADRYYTVKYCTDYSTEENNLDHCISFHTNRICLISLAEKHPIIKDRKQILKIDSVVGNIDRLENKSSGKAKHGAQKLNPNSILCYIHCSDGSSYPVYSCIKGKLLEINKNIFKNPQLIIEKPRSQGYIALILPYLDSFTQIKDSMMSNESYCK</sequence>
<evidence type="ECO:0000313" key="4">
    <source>
        <dbReference type="Proteomes" id="UP000192223"/>
    </source>
</evidence>
<dbReference type="GO" id="GO:0030833">
    <property type="term" value="P:regulation of actin filament polymerization"/>
    <property type="evidence" value="ECO:0007669"/>
    <property type="project" value="TreeGrafter"/>
</dbReference>
<gene>
    <name evidence="5" type="primary">LOC108742317</name>
</gene>
<dbReference type="AlphaFoldDB" id="A0A7F5R5V7"/>
<dbReference type="Proteomes" id="UP000192223">
    <property type="component" value="Unplaced"/>
</dbReference>
<accession>A0A7F5R5V7</accession>
<dbReference type="GO" id="GO:0051015">
    <property type="term" value="F:actin filament binding"/>
    <property type="evidence" value="ECO:0007669"/>
    <property type="project" value="TreeGrafter"/>
</dbReference>
<keyword evidence="4" id="KW-1185">Reference proteome</keyword>